<proteinExistence type="predicted"/>
<reference evidence="1 2" key="1">
    <citation type="submission" date="2018-06" db="EMBL/GenBank/DDBJ databases">
        <authorList>
            <consortium name="Pathogen Informatics"/>
            <person name="Doyle S."/>
        </authorList>
    </citation>
    <scope>NUCLEOTIDE SEQUENCE [LARGE SCALE GENOMIC DNA]</scope>
    <source>
        <strain evidence="1 2">NCTC11112</strain>
    </source>
</reference>
<protein>
    <submittedName>
        <fullName evidence="1">Uncharacterized protein</fullName>
    </submittedName>
</protein>
<dbReference type="AlphaFoldDB" id="A0A376MMY3"/>
<accession>A0A376MMY3</accession>
<sequence length="131" mass="14756">MKEFIGLLSEHDVLEKYQLSKVTVAANALKLEVVNNNFKNELSSGVTDAEHQLKKRYMNKLNQLQINQSQYELIPDKLIPDDCSYKSDIKKLDVREGEFSALLADASRHVGEASSFIACCGVKINSTIMNY</sequence>
<evidence type="ECO:0000313" key="2">
    <source>
        <dbReference type="Proteomes" id="UP000254817"/>
    </source>
</evidence>
<name>A0A376MMY3_ECOLX</name>
<dbReference type="Proteomes" id="UP000254817">
    <property type="component" value="Unassembled WGS sequence"/>
</dbReference>
<organism evidence="1 2">
    <name type="scientific">Escherichia coli</name>
    <dbReference type="NCBI Taxonomy" id="562"/>
    <lineage>
        <taxon>Bacteria</taxon>
        <taxon>Pseudomonadati</taxon>
        <taxon>Pseudomonadota</taxon>
        <taxon>Gammaproteobacteria</taxon>
        <taxon>Enterobacterales</taxon>
        <taxon>Enterobacteriaceae</taxon>
        <taxon>Escherichia</taxon>
    </lineage>
</organism>
<dbReference type="EMBL" id="UGAW01000001">
    <property type="protein sequence ID" value="STG51335.1"/>
    <property type="molecule type" value="Genomic_DNA"/>
</dbReference>
<gene>
    <name evidence="1" type="ORF">NCTC11112_01770</name>
</gene>
<evidence type="ECO:0000313" key="1">
    <source>
        <dbReference type="EMBL" id="STG51335.1"/>
    </source>
</evidence>